<accession>A0A6B2M5V7</accession>
<dbReference type="InterPro" id="IPR018060">
    <property type="entry name" value="HTH_AraC"/>
</dbReference>
<dbReference type="GO" id="GO:0003700">
    <property type="term" value="F:DNA-binding transcription factor activity"/>
    <property type="evidence" value="ECO:0007669"/>
    <property type="project" value="InterPro"/>
</dbReference>
<dbReference type="PANTHER" id="PTHR43436">
    <property type="entry name" value="ARAC-FAMILY TRANSCRIPTIONAL REGULATOR"/>
    <property type="match status" value="1"/>
</dbReference>
<dbReference type="InterPro" id="IPR009057">
    <property type="entry name" value="Homeodomain-like_sf"/>
</dbReference>
<evidence type="ECO:0000256" key="2">
    <source>
        <dbReference type="ARBA" id="ARBA00023163"/>
    </source>
</evidence>
<dbReference type="GO" id="GO:0043565">
    <property type="term" value="F:sequence-specific DNA binding"/>
    <property type="evidence" value="ECO:0007669"/>
    <property type="project" value="InterPro"/>
</dbReference>
<feature type="region of interest" description="Disordered" evidence="3">
    <location>
        <begin position="1"/>
        <end position="25"/>
    </location>
</feature>
<dbReference type="PROSITE" id="PS01124">
    <property type="entry name" value="HTH_ARAC_FAMILY_2"/>
    <property type="match status" value="1"/>
</dbReference>
<dbReference type="AlphaFoldDB" id="A0A6B2M5V7"/>
<feature type="compositionally biased region" description="Basic and acidic residues" evidence="3">
    <location>
        <begin position="1"/>
        <end position="21"/>
    </location>
</feature>
<evidence type="ECO:0000256" key="1">
    <source>
        <dbReference type="ARBA" id="ARBA00023015"/>
    </source>
</evidence>
<evidence type="ECO:0000256" key="3">
    <source>
        <dbReference type="SAM" id="MobiDB-lite"/>
    </source>
</evidence>
<evidence type="ECO:0000313" key="5">
    <source>
        <dbReference type="EMBL" id="NDV71268.1"/>
    </source>
</evidence>
<reference evidence="5" key="1">
    <citation type="submission" date="2019-11" db="EMBL/GenBank/DDBJ databases">
        <title>Burkholderia cenocepacia CF.</title>
        <authorList>
            <person name="Vianna E.F."/>
            <person name="Marques E.A."/>
            <person name="Albano R.M."/>
            <person name="Leao R.S."/>
        </authorList>
    </citation>
    <scope>NUCLEOTIDE SEQUENCE</scope>
    <source>
        <strain evidence="5">MS-2140</strain>
    </source>
</reference>
<name>A0A6B2M5V7_9BURK</name>
<dbReference type="InterPro" id="IPR009594">
    <property type="entry name" value="Tscrpt_reg_HTH_AraC_N"/>
</dbReference>
<evidence type="ECO:0000259" key="4">
    <source>
        <dbReference type="PROSITE" id="PS01124"/>
    </source>
</evidence>
<sequence>MEIDARTPPHPRTPPDHDARSRAGAPAAARLATLIAAYAPHDGMFDLPLRGMRIARASVPPPQWNHGVHHACLSIVGQGAKSMRVGDDTYTIDESRMLVATADLPVTGRVTRARPAEPFLYAQLELDPARIAALTPVVFPRGLPKAVDCRALDTHDATPEIVDAIARLMQLMAQPDDLDLIAPLIVDEILIRLLRGPSGARVAQIGDAGSTTQRISRAVAWIRDHYLDPMVVDSLARQVEMSPSTFHHHFRAVTSMSPLQCQKVLRLQEARHLMCLSAMDARQACRSVGYVSASQFSREYARLFGDAPGRDVARLRGEAVPLSRIAP</sequence>
<keyword evidence="1" id="KW-0805">Transcription regulation</keyword>
<dbReference type="SUPFAM" id="SSF46689">
    <property type="entry name" value="Homeodomain-like"/>
    <property type="match status" value="2"/>
</dbReference>
<organism evidence="5">
    <name type="scientific">Burkholderia cenocepacia</name>
    <dbReference type="NCBI Taxonomy" id="95486"/>
    <lineage>
        <taxon>Bacteria</taxon>
        <taxon>Pseudomonadati</taxon>
        <taxon>Pseudomonadota</taxon>
        <taxon>Betaproteobacteria</taxon>
        <taxon>Burkholderiales</taxon>
        <taxon>Burkholderiaceae</taxon>
        <taxon>Burkholderia</taxon>
        <taxon>Burkholderia cepacia complex</taxon>
    </lineage>
</organism>
<protein>
    <submittedName>
        <fullName evidence="5">AraC family transcriptional regulator</fullName>
    </submittedName>
</protein>
<comment type="caution">
    <text evidence="5">The sequence shown here is derived from an EMBL/GenBank/DDBJ whole genome shotgun (WGS) entry which is preliminary data.</text>
</comment>
<dbReference type="EMBL" id="JAAEAM010000003">
    <property type="protein sequence ID" value="NDV71268.1"/>
    <property type="molecule type" value="Genomic_DNA"/>
</dbReference>
<gene>
    <name evidence="5" type="ORF">GFJ35_04105</name>
</gene>
<dbReference type="Pfam" id="PF12833">
    <property type="entry name" value="HTH_18"/>
    <property type="match status" value="1"/>
</dbReference>
<proteinExistence type="predicted"/>
<dbReference type="Pfam" id="PF06719">
    <property type="entry name" value="AraC_N"/>
    <property type="match status" value="1"/>
</dbReference>
<dbReference type="Gene3D" id="1.10.10.60">
    <property type="entry name" value="Homeodomain-like"/>
    <property type="match status" value="2"/>
</dbReference>
<feature type="domain" description="HTH araC/xylS-type" evidence="4">
    <location>
        <begin position="216"/>
        <end position="314"/>
    </location>
</feature>
<dbReference type="SMART" id="SM00342">
    <property type="entry name" value="HTH_ARAC"/>
    <property type="match status" value="1"/>
</dbReference>
<keyword evidence="2" id="KW-0804">Transcription</keyword>
<dbReference type="RefSeq" id="WP_163122602.1">
    <property type="nucleotide sequence ID" value="NZ_JAAEAM010000003.1"/>
</dbReference>
<dbReference type="PANTHER" id="PTHR43436:SF1">
    <property type="entry name" value="TRANSCRIPTIONAL REGULATORY PROTEIN"/>
    <property type="match status" value="1"/>
</dbReference>